<feature type="short sequence motif" description="GXGXXG" evidence="6">
    <location>
        <begin position="613"/>
        <end position="618"/>
    </location>
</feature>
<keyword evidence="6 7" id="KW-0442">Lipid degradation</keyword>
<evidence type="ECO:0000256" key="1">
    <source>
        <dbReference type="ARBA" id="ARBA00004141"/>
    </source>
</evidence>
<dbReference type="InterPro" id="IPR002641">
    <property type="entry name" value="PNPLA_dom"/>
</dbReference>
<proteinExistence type="inferred from homology"/>
<keyword evidence="12" id="KW-1185">Reference proteome</keyword>
<dbReference type="PANTHER" id="PTHR31419">
    <property type="entry name" value="PROTEIN PIN-LIKES 2"/>
    <property type="match status" value="1"/>
</dbReference>
<comment type="subcellular location">
    <subcellularLocation>
        <location evidence="1">Membrane</location>
        <topology evidence="1">Multi-pass membrane protein</topology>
    </subcellularLocation>
</comment>
<sequence>MEAGSAAAADAGAISAWALFMTSATPTLIVCILAAVGAALAHKGVLDARGCQIVARMGFMVYTPALTFSKLTQAVSLGTIRHLWPLLANMTISIVVGLGLGLLVARLLRTPPQFRTHALVAIAFGNVGNLPLVFVSTLCHDKQAVFYRTLGPQCEQLGIAYTAFDIAAATLWQFTLGINLIRRSAAAAAAAAATLEGQGTGPGAVEGSTEAGLPVTAQLQKHPTVSDLLQGRRGSRPGSVDWGAAFPLPSQAAILGIVVGCIPPLKGLLFAPNPPLRVLAEAMETLGNGLIPVTLPLLGAVLYRGPGASRLPLRVTLGVLVTRLVLQPALLTALVVAALRLKLFVAPDAMFLLTMLLSNATPTAINMQTLCVLYNCGESEMSTILFWQYLASVLTLPALMRPARPLRSRLQPLPVARFDAAEALAEGDGGAVAAAPSAAPAAEEASGGGWRSWLPFSWVTSSSSSSNGNGAFKSSIASSEPALALLDSDGMASALALVPTGLTAPQPAQLSPALEAELDAVAQTAQQRQERKASAQQPAEGPTVIVRSGAAAAQVAELAPVTAAVGGEESPLLLPGGIPLHHPVLELLRHRKWEGSRPGARHDPYKIGLVLEGGGMRGAVNGGALQVINQLGMREAFDAVYGASAGALNATYFLSGQLDGVSIYHDYLCTGEFLSLKRLGLLRRPPEGAPPALDLSFLIDHVMHSVHPLDWDAVLASPLPLKVVASSLDTLDSVLLSNFRSKDDLVACLKASAAVPEVAGGFVEHRGHRLVDAAVFEAIPFRSAIADGCTHVLVLNNLPKPVARESYSGWLAGRAEDALIAAVKRLVLSPEWMRPAWEAEVEYAAKAGLREDYLLLRALEPGHSDLPVFRGAQVLPLYPGPAAGYSPLCTDAGTIRTGIEEGRRMLLSLVPALFPGFPPALTDSTNNILLAPPSLGAATEARQAA</sequence>
<organism evidence="11 12">
    <name type="scientific">Chlorella sorokiniana</name>
    <name type="common">Freshwater green alga</name>
    <dbReference type="NCBI Taxonomy" id="3076"/>
    <lineage>
        <taxon>Eukaryota</taxon>
        <taxon>Viridiplantae</taxon>
        <taxon>Chlorophyta</taxon>
        <taxon>core chlorophytes</taxon>
        <taxon>Trebouxiophyceae</taxon>
        <taxon>Chlorellales</taxon>
        <taxon>Chlorellaceae</taxon>
        <taxon>Chlorella clade</taxon>
        <taxon>Chlorella</taxon>
    </lineage>
</organism>
<feature type="active site" description="Nucleophile" evidence="6">
    <location>
        <position position="644"/>
    </location>
</feature>
<reference evidence="11 12" key="1">
    <citation type="journal article" date="2018" name="Plant J.">
        <title>Genome sequences of Chlorella sorokiniana UTEX 1602 and Micractinium conductrix SAG 241.80: implications to maltose excretion by a green alga.</title>
        <authorList>
            <person name="Arriola M.B."/>
            <person name="Velmurugan N."/>
            <person name="Zhang Y."/>
            <person name="Plunkett M.H."/>
            <person name="Hondzo H."/>
            <person name="Barney B.M."/>
        </authorList>
    </citation>
    <scope>NUCLEOTIDE SEQUENCE [LARGE SCALE GENOMIC DNA]</scope>
    <source>
        <strain evidence="12">UTEX 1602</strain>
    </source>
</reference>
<dbReference type="GO" id="GO:0016020">
    <property type="term" value="C:membrane"/>
    <property type="evidence" value="ECO:0007669"/>
    <property type="project" value="UniProtKB-SubCell"/>
</dbReference>
<dbReference type="Gene3D" id="3.40.1090.10">
    <property type="entry name" value="Cytosolic phospholipase A2 catalytic domain"/>
    <property type="match status" value="1"/>
</dbReference>
<dbReference type="InterPro" id="IPR039305">
    <property type="entry name" value="PILS2/6"/>
</dbReference>
<comment type="caution">
    <text evidence="6">Lacks conserved residue(s) required for the propagation of feature annotation.</text>
</comment>
<dbReference type="GO" id="GO:0016787">
    <property type="term" value="F:hydrolase activity"/>
    <property type="evidence" value="ECO:0007669"/>
    <property type="project" value="UniProtKB-UniRule"/>
</dbReference>
<dbReference type="OrthoDB" id="45309at2759"/>
<feature type="active site" description="Proton acceptor" evidence="6">
    <location>
        <position position="772"/>
    </location>
</feature>
<dbReference type="EMBL" id="LHPG02000005">
    <property type="protein sequence ID" value="PRW58159.1"/>
    <property type="molecule type" value="Genomic_DNA"/>
</dbReference>
<dbReference type="AlphaFoldDB" id="A0A2P6TVR4"/>
<feature type="domain" description="PNPLA" evidence="10">
    <location>
        <begin position="609"/>
        <end position="785"/>
    </location>
</feature>
<evidence type="ECO:0000256" key="8">
    <source>
        <dbReference type="SAM" id="MobiDB-lite"/>
    </source>
</evidence>
<evidence type="ECO:0000256" key="3">
    <source>
        <dbReference type="ARBA" id="ARBA00022989"/>
    </source>
</evidence>
<gene>
    <name evidence="11" type="ORF">C2E21_2732</name>
</gene>
<evidence type="ECO:0000256" key="9">
    <source>
        <dbReference type="SAM" id="Phobius"/>
    </source>
</evidence>
<keyword evidence="3 9" id="KW-1133">Transmembrane helix</keyword>
<dbReference type="SUPFAM" id="SSF52151">
    <property type="entry name" value="FabD/lysophospholipase-like"/>
    <property type="match status" value="1"/>
</dbReference>
<feature type="transmembrane region" description="Helical" evidence="9">
    <location>
        <begin position="53"/>
        <end position="71"/>
    </location>
</feature>
<evidence type="ECO:0000256" key="7">
    <source>
        <dbReference type="RuleBase" id="RU361262"/>
    </source>
</evidence>
<accession>A0A2P6TVR4</accession>
<dbReference type="STRING" id="3076.A0A2P6TVR4"/>
<comment type="function">
    <text evidence="7">Lipolytic acyl hydrolase (LAH).</text>
</comment>
<evidence type="ECO:0000256" key="2">
    <source>
        <dbReference type="ARBA" id="ARBA00022692"/>
    </source>
</evidence>
<comment type="similarity">
    <text evidence="7">Belongs to the patatin family.</text>
</comment>
<protein>
    <recommendedName>
        <fullName evidence="7">Patatin</fullName>
        <ecNumber evidence="7">3.1.1.-</ecNumber>
    </recommendedName>
</protein>
<feature type="region of interest" description="Disordered" evidence="8">
    <location>
        <begin position="521"/>
        <end position="541"/>
    </location>
</feature>
<dbReference type="GO" id="GO:0080162">
    <property type="term" value="P:endoplasmic reticulum to cytosol auxin transport"/>
    <property type="evidence" value="ECO:0007669"/>
    <property type="project" value="InterPro"/>
</dbReference>
<feature type="transmembrane region" description="Helical" evidence="9">
    <location>
        <begin position="158"/>
        <end position="181"/>
    </location>
</feature>
<evidence type="ECO:0000256" key="4">
    <source>
        <dbReference type="ARBA" id="ARBA00023098"/>
    </source>
</evidence>
<feature type="transmembrane region" description="Helical" evidence="9">
    <location>
        <begin position="117"/>
        <end position="138"/>
    </location>
</feature>
<evidence type="ECO:0000259" key="10">
    <source>
        <dbReference type="PROSITE" id="PS51635"/>
    </source>
</evidence>
<dbReference type="PROSITE" id="PS51635">
    <property type="entry name" value="PNPLA"/>
    <property type="match status" value="1"/>
</dbReference>
<comment type="domain">
    <text evidence="7">The nitrogen atoms of the two glycine residues in the GGXR motif define the oxyanion hole, and stabilize the oxyanion that forms during the nucleophilic attack by the catalytic serine during substrate cleavage.</text>
</comment>
<comment type="caution">
    <text evidence="11">The sequence shown here is derived from an EMBL/GenBank/DDBJ whole genome shotgun (WGS) entry which is preliminary data.</text>
</comment>
<dbReference type="GO" id="GO:0016042">
    <property type="term" value="P:lipid catabolic process"/>
    <property type="evidence" value="ECO:0007669"/>
    <property type="project" value="UniProtKB-UniRule"/>
</dbReference>
<feature type="transmembrane region" description="Helical" evidence="9">
    <location>
        <begin position="315"/>
        <end position="339"/>
    </location>
</feature>
<dbReference type="InterPro" id="IPR016035">
    <property type="entry name" value="Acyl_Trfase/lysoPLipase"/>
</dbReference>
<evidence type="ECO:0000256" key="5">
    <source>
        <dbReference type="ARBA" id="ARBA00023136"/>
    </source>
</evidence>
<keyword evidence="5 9" id="KW-0472">Membrane</keyword>
<name>A0A2P6TVR4_CHLSO</name>
<dbReference type="PANTHER" id="PTHR31419:SF1">
    <property type="entry name" value="PROTEIN PIN-LIKES 6"/>
    <property type="match status" value="1"/>
</dbReference>
<evidence type="ECO:0000313" key="12">
    <source>
        <dbReference type="Proteomes" id="UP000239899"/>
    </source>
</evidence>
<feature type="short sequence motif" description="GXSXG" evidence="6">
    <location>
        <begin position="642"/>
        <end position="646"/>
    </location>
</feature>
<keyword evidence="2 9" id="KW-0812">Transmembrane</keyword>
<dbReference type="Pfam" id="PF03547">
    <property type="entry name" value="Mem_trans"/>
    <property type="match status" value="1"/>
</dbReference>
<feature type="transmembrane region" description="Helical" evidence="9">
    <location>
        <begin position="83"/>
        <end position="105"/>
    </location>
</feature>
<evidence type="ECO:0000313" key="11">
    <source>
        <dbReference type="EMBL" id="PRW58159.1"/>
    </source>
</evidence>
<dbReference type="InterPro" id="IPR004776">
    <property type="entry name" value="Mem_transp_PIN-like"/>
</dbReference>
<dbReference type="EC" id="3.1.1.-" evidence="7"/>
<keyword evidence="6 7" id="KW-0378">Hydrolase</keyword>
<keyword evidence="4 6" id="KW-0443">Lipid metabolism</keyword>
<feature type="transmembrane region" description="Helical" evidence="9">
    <location>
        <begin position="14"/>
        <end position="41"/>
    </location>
</feature>
<dbReference type="Proteomes" id="UP000239899">
    <property type="component" value="Unassembled WGS sequence"/>
</dbReference>
<dbReference type="Pfam" id="PF01734">
    <property type="entry name" value="Patatin"/>
    <property type="match status" value="1"/>
</dbReference>
<evidence type="ECO:0000256" key="6">
    <source>
        <dbReference type="PROSITE-ProRule" id="PRU01161"/>
    </source>
</evidence>